<dbReference type="SUPFAM" id="SSF110849">
    <property type="entry name" value="ParB/Sulfiredoxin"/>
    <property type="match status" value="1"/>
</dbReference>
<sequence length="639" mass="69773">MDMTVNSQIEAATYSAGLLAVLPLSALYPSKQNVRTTPGTMPIHELAESIFTQGLLQNLVVTPKKGNRKAQTHAVVAGGRRYQALTMLAEQGRIPSDYPVSVIVIEDAARVIAVSLAENVAREAMHIADELAAILKLDKEGRAVENIANTLGISMLTARRRLKLVGVSSKLVDLLRSDEITLEQLMALAISDSHAEQERVWFGAGQYQRSPSQLRVALTHDEIDAGDNPLARFVGVDAYAAAGGAVRRDLFSDDNNGYLADADLLYRLCEERLEGEAQALRNAGWSWAEVRSRYDHSEFSRYGRLRPTDMPLSPEAAEELRMLREQAVALDAEYDALCDADDERADEVYEKLEAVTEQITSLEERSTKAWSPEQRAASGVVVYVNRDGTLALKEGLVLPNAMVRSNGDPAMVVKDQYGSVKEPKTRPTHADKLVRHLTAHRTAAVQAALAARPDVAFALVTATLVAGVFHAYAAENGLEIRGTQIDHKLTSAADDMESSRAWQELTAQREKWQAMVPATQAELLPWLMTLDWETFSALTAFCVAVHVNGVRDTEKHHAPIDALAGALTVDMADYWTPTSASYFGRISKAQMITVVTEAVSAEAAAPLAAMKKDAAAQAAERAMQGLRWTPEPMHPRKAG</sequence>
<evidence type="ECO:0000313" key="3">
    <source>
        <dbReference type="Proteomes" id="UP000005808"/>
    </source>
</evidence>
<feature type="domain" description="ParB-like N-terminal" evidence="1">
    <location>
        <begin position="20"/>
        <end position="120"/>
    </location>
</feature>
<dbReference type="GO" id="GO:0005694">
    <property type="term" value="C:chromosome"/>
    <property type="evidence" value="ECO:0007669"/>
    <property type="project" value="TreeGrafter"/>
</dbReference>
<dbReference type="Proteomes" id="UP000005808">
    <property type="component" value="Unassembled WGS sequence"/>
</dbReference>
<dbReference type="Gene3D" id="3.90.1530.30">
    <property type="match status" value="1"/>
</dbReference>
<dbReference type="InterPro" id="IPR003115">
    <property type="entry name" value="ParB_N"/>
</dbReference>
<dbReference type="SUPFAM" id="SSF109709">
    <property type="entry name" value="KorB DNA-binding domain-like"/>
    <property type="match status" value="1"/>
</dbReference>
<proteinExistence type="predicted"/>
<dbReference type="GO" id="GO:0007059">
    <property type="term" value="P:chromosome segregation"/>
    <property type="evidence" value="ECO:0007669"/>
    <property type="project" value="TreeGrafter"/>
</dbReference>
<dbReference type="AlphaFoldDB" id="H1RZZ9"/>
<dbReference type="EMBL" id="AHJE01000012">
    <property type="protein sequence ID" value="EHP44215.1"/>
    <property type="molecule type" value="Genomic_DNA"/>
</dbReference>
<comment type="caution">
    <text evidence="2">The sequence shown here is derived from an EMBL/GenBank/DDBJ whole genome shotgun (WGS) entry which is preliminary data.</text>
</comment>
<dbReference type="OrthoDB" id="9813122at2"/>
<dbReference type="SMART" id="SM00470">
    <property type="entry name" value="ParB"/>
    <property type="match status" value="1"/>
</dbReference>
<dbReference type="PATRIC" id="fig|1127483.3.peg.904"/>
<dbReference type="InterPro" id="IPR050336">
    <property type="entry name" value="Chromosome_partition/occlusion"/>
</dbReference>
<dbReference type="Gene3D" id="1.10.10.2830">
    <property type="match status" value="1"/>
</dbReference>
<organism evidence="2 3">
    <name type="scientific">Cupriavidus basilensis OR16</name>
    <dbReference type="NCBI Taxonomy" id="1127483"/>
    <lineage>
        <taxon>Bacteria</taxon>
        <taxon>Pseudomonadati</taxon>
        <taxon>Pseudomonadota</taxon>
        <taxon>Betaproteobacteria</taxon>
        <taxon>Burkholderiales</taxon>
        <taxon>Burkholderiaceae</taxon>
        <taxon>Cupriavidus</taxon>
    </lineage>
</organism>
<dbReference type="Pfam" id="PF02195">
    <property type="entry name" value="ParB_N"/>
    <property type="match status" value="1"/>
</dbReference>
<dbReference type="InterPro" id="IPR036086">
    <property type="entry name" value="ParB/Sulfiredoxin_sf"/>
</dbReference>
<accession>H1RZZ9</accession>
<dbReference type="CDD" id="cd16406">
    <property type="entry name" value="ParB_N_like"/>
    <property type="match status" value="1"/>
</dbReference>
<gene>
    <name evidence="2" type="ORF">OR16_04537</name>
</gene>
<dbReference type="PANTHER" id="PTHR33375:SF7">
    <property type="entry name" value="CHROMOSOME 2-PARTITIONING PROTEIN PARB-RELATED"/>
    <property type="match status" value="1"/>
</dbReference>
<reference evidence="2 3" key="1">
    <citation type="journal article" date="2012" name="J. Bacteriol.">
        <title>De Novo Genome Project of Cupriavidus basilensis OR16.</title>
        <authorList>
            <person name="Cserhati M."/>
            <person name="Kriszt B."/>
            <person name="Szoboszlay S."/>
            <person name="Toth A."/>
            <person name="Szabo I."/>
            <person name="Tancsics A."/>
            <person name="Nagy I."/>
            <person name="Horvath B."/>
            <person name="Nagy I."/>
            <person name="Kukolya J."/>
        </authorList>
    </citation>
    <scope>NUCLEOTIDE SEQUENCE [LARGE SCALE GENOMIC DNA]</scope>
    <source>
        <strain evidence="2 3">OR16</strain>
    </source>
</reference>
<evidence type="ECO:0000313" key="2">
    <source>
        <dbReference type="EMBL" id="EHP44215.1"/>
    </source>
</evidence>
<protein>
    <submittedName>
        <fullName evidence="2">ParB-like nuclease</fullName>
    </submittedName>
</protein>
<dbReference type="PANTHER" id="PTHR33375">
    <property type="entry name" value="CHROMOSOME-PARTITIONING PROTEIN PARB-RELATED"/>
    <property type="match status" value="1"/>
</dbReference>
<dbReference type="RefSeq" id="WP_006156711.1">
    <property type="nucleotide sequence ID" value="NZ_AHJE01000012.1"/>
</dbReference>
<evidence type="ECO:0000259" key="1">
    <source>
        <dbReference type="SMART" id="SM00470"/>
    </source>
</evidence>
<name>H1RZZ9_9BURK</name>